<dbReference type="Proteomes" id="UP000279833">
    <property type="component" value="Unassembled WGS sequence"/>
</dbReference>
<evidence type="ECO:0000313" key="3">
    <source>
        <dbReference type="Proteomes" id="UP000279833"/>
    </source>
</evidence>
<feature type="compositionally biased region" description="Basic and acidic residues" evidence="1">
    <location>
        <begin position="85"/>
        <end position="117"/>
    </location>
</feature>
<gene>
    <name evidence="2" type="ORF">SCUD_LOCUS16983</name>
</gene>
<reference evidence="4" key="1">
    <citation type="submission" date="2016-06" db="UniProtKB">
        <authorList>
            <consortium name="WormBaseParasite"/>
        </authorList>
    </citation>
    <scope>IDENTIFICATION</scope>
</reference>
<dbReference type="WBParaSite" id="SCUD_0001698601-mRNA-1">
    <property type="protein sequence ID" value="SCUD_0001698601-mRNA-1"/>
    <property type="gene ID" value="SCUD_0001698601"/>
</dbReference>
<sequence>MGYILGELRKPSSRRYKCLLTVVYENTSDPLARHYQQQSTVSDDNPDSGEGRNEEEALEVDRTHIEESKELHHNPSPYMESSNPKQERKTEEQITSRNGDRHEKNERELDRTREEVPGRSVMENALRRSMLHWEKQE</sequence>
<keyword evidence="3" id="KW-1185">Reference proteome</keyword>
<evidence type="ECO:0000313" key="4">
    <source>
        <dbReference type="WBParaSite" id="SCUD_0001698601-mRNA-1"/>
    </source>
</evidence>
<feature type="compositionally biased region" description="Basic and acidic residues" evidence="1">
    <location>
        <begin position="49"/>
        <end position="73"/>
    </location>
</feature>
<dbReference type="AlphaFoldDB" id="A0A183KPK1"/>
<accession>A0A183KPK1</accession>
<reference evidence="2 3" key="2">
    <citation type="submission" date="2018-11" db="EMBL/GenBank/DDBJ databases">
        <authorList>
            <consortium name="Pathogen Informatics"/>
        </authorList>
    </citation>
    <scope>NUCLEOTIDE SEQUENCE [LARGE SCALE GENOMIC DNA]</scope>
    <source>
        <strain evidence="2">Dakar</strain>
        <strain evidence="3">Dakar, Senegal</strain>
    </source>
</reference>
<evidence type="ECO:0000313" key="2">
    <source>
        <dbReference type="EMBL" id="VDP62603.1"/>
    </source>
</evidence>
<proteinExistence type="predicted"/>
<dbReference type="EMBL" id="UZAK01039266">
    <property type="protein sequence ID" value="VDP62603.1"/>
    <property type="molecule type" value="Genomic_DNA"/>
</dbReference>
<organism evidence="4">
    <name type="scientific">Schistosoma curassoni</name>
    <dbReference type="NCBI Taxonomy" id="6186"/>
    <lineage>
        <taxon>Eukaryota</taxon>
        <taxon>Metazoa</taxon>
        <taxon>Spiralia</taxon>
        <taxon>Lophotrochozoa</taxon>
        <taxon>Platyhelminthes</taxon>
        <taxon>Trematoda</taxon>
        <taxon>Digenea</taxon>
        <taxon>Strigeidida</taxon>
        <taxon>Schistosomatoidea</taxon>
        <taxon>Schistosomatidae</taxon>
        <taxon>Schistosoma</taxon>
    </lineage>
</organism>
<name>A0A183KPK1_9TREM</name>
<evidence type="ECO:0000256" key="1">
    <source>
        <dbReference type="SAM" id="MobiDB-lite"/>
    </source>
</evidence>
<feature type="region of interest" description="Disordered" evidence="1">
    <location>
        <begin position="27"/>
        <end position="137"/>
    </location>
</feature>
<protein>
    <submittedName>
        <fullName evidence="2 4">Uncharacterized protein</fullName>
    </submittedName>
</protein>
<feature type="compositionally biased region" description="Polar residues" evidence="1">
    <location>
        <begin position="27"/>
        <end position="43"/>
    </location>
</feature>